<dbReference type="GO" id="GO:0003978">
    <property type="term" value="F:UDP-glucose 4-epimerase activity"/>
    <property type="evidence" value="ECO:0007669"/>
    <property type="project" value="UniProtKB-EC"/>
</dbReference>
<dbReference type="NCBIfam" id="NF007956">
    <property type="entry name" value="PRK10675.1"/>
    <property type="match status" value="1"/>
</dbReference>
<keyword evidence="12" id="KW-1185">Reference proteome</keyword>
<feature type="domain" description="NAD(P)-binding" evidence="10">
    <location>
        <begin position="5"/>
        <end position="327"/>
    </location>
</feature>
<accession>A0ABT4JSK2</accession>
<evidence type="ECO:0000256" key="2">
    <source>
        <dbReference type="ARBA" id="ARBA00001911"/>
    </source>
</evidence>
<keyword evidence="8 9" id="KW-0413">Isomerase</keyword>
<dbReference type="Gene3D" id="3.90.25.10">
    <property type="entry name" value="UDP-galactose 4-epimerase, domain 1"/>
    <property type="match status" value="1"/>
</dbReference>
<evidence type="ECO:0000256" key="5">
    <source>
        <dbReference type="ARBA" id="ARBA00013189"/>
    </source>
</evidence>
<evidence type="ECO:0000256" key="1">
    <source>
        <dbReference type="ARBA" id="ARBA00000083"/>
    </source>
</evidence>
<comment type="caution">
    <text evidence="11">The sequence shown here is derived from an EMBL/GenBank/DDBJ whole genome shotgun (WGS) entry which is preliminary data.</text>
</comment>
<sequence>MKTILVTGGMGFIGSHVCVSLLEQNQQVIIVDNLANSNKEVISRIQKITGKAPLFYPVDLLDEEALSAVFKRHNIEAVIHFAALKAVGESARVPLSYYHNNVTGSLVLFRVMEKYQVFNLVFSSSATVYGEKNPIPYVEHFPLSATNPYGRTKVMIEEILQDTFKADARWNISLLRYFNPIGAHPSGLIGEDPNGIPNNLMPYIAQVAVGKRDALNVFGDDYPTPDGTGVRDYIHVVDLALGHLKALDNLFKTDFTSISAYNLGAGKGYSVLDVVHAFEKVSSKKINYVMSPRREGDIAEFYADATKAQQVLDWKVERSLEDMCRDTWNWQSKNPNGYGA</sequence>
<dbReference type="EC" id="5.1.3.2" evidence="5 9"/>
<dbReference type="InterPro" id="IPR005886">
    <property type="entry name" value="UDP_G4E"/>
</dbReference>
<evidence type="ECO:0000256" key="7">
    <source>
        <dbReference type="ARBA" id="ARBA00023027"/>
    </source>
</evidence>
<dbReference type="SUPFAM" id="SSF51735">
    <property type="entry name" value="NAD(P)-binding Rossmann-fold domains"/>
    <property type="match status" value="1"/>
</dbReference>
<dbReference type="Proteomes" id="UP001149719">
    <property type="component" value="Unassembled WGS sequence"/>
</dbReference>
<comment type="cofactor">
    <cofactor evidence="2 9">
        <name>NAD(+)</name>
        <dbReference type="ChEBI" id="CHEBI:57540"/>
    </cofactor>
</comment>
<evidence type="ECO:0000256" key="4">
    <source>
        <dbReference type="ARBA" id="ARBA00007637"/>
    </source>
</evidence>
<organism evidence="11 12">
    <name type="scientific">Marinomonas phaeophyticola</name>
    <dbReference type="NCBI Taxonomy" id="3004091"/>
    <lineage>
        <taxon>Bacteria</taxon>
        <taxon>Pseudomonadati</taxon>
        <taxon>Pseudomonadota</taxon>
        <taxon>Gammaproteobacteria</taxon>
        <taxon>Oceanospirillales</taxon>
        <taxon>Oceanospirillaceae</taxon>
        <taxon>Marinomonas</taxon>
    </lineage>
</organism>
<evidence type="ECO:0000313" key="12">
    <source>
        <dbReference type="Proteomes" id="UP001149719"/>
    </source>
</evidence>
<evidence type="ECO:0000313" key="11">
    <source>
        <dbReference type="EMBL" id="MCZ2721327.1"/>
    </source>
</evidence>
<dbReference type="InterPro" id="IPR036291">
    <property type="entry name" value="NAD(P)-bd_dom_sf"/>
</dbReference>
<dbReference type="PANTHER" id="PTHR43725:SF47">
    <property type="entry name" value="UDP-GLUCOSE 4-EPIMERASE"/>
    <property type="match status" value="1"/>
</dbReference>
<dbReference type="NCBIfam" id="TIGR01179">
    <property type="entry name" value="galE"/>
    <property type="match status" value="1"/>
</dbReference>
<evidence type="ECO:0000259" key="10">
    <source>
        <dbReference type="Pfam" id="PF16363"/>
    </source>
</evidence>
<protein>
    <recommendedName>
        <fullName evidence="6 9">UDP-glucose 4-epimerase</fullName>
        <ecNumber evidence="5 9">5.1.3.2</ecNumber>
    </recommendedName>
</protein>
<gene>
    <name evidence="11" type="primary">galE</name>
    <name evidence="11" type="ORF">O1D97_06615</name>
</gene>
<dbReference type="CDD" id="cd05247">
    <property type="entry name" value="UDP_G4E_1_SDR_e"/>
    <property type="match status" value="1"/>
</dbReference>
<proteinExistence type="inferred from homology"/>
<evidence type="ECO:0000256" key="3">
    <source>
        <dbReference type="ARBA" id="ARBA00004947"/>
    </source>
</evidence>
<evidence type="ECO:0000256" key="9">
    <source>
        <dbReference type="RuleBase" id="RU366046"/>
    </source>
</evidence>
<reference evidence="11" key="1">
    <citation type="submission" date="2022-12" db="EMBL/GenBank/DDBJ databases">
        <title>Marinomonas 15G1-11 sp. nov, isolated from marine algae.</title>
        <authorList>
            <person name="Butt M."/>
            <person name="Choi D.G."/>
            <person name="Kim J.M."/>
            <person name="Lee J.K."/>
            <person name="Baek J.H."/>
            <person name="Jeon C.O."/>
        </authorList>
    </citation>
    <scope>NUCLEOTIDE SEQUENCE</scope>
    <source>
        <strain evidence="11">15G1-11</strain>
    </source>
</reference>
<dbReference type="EMBL" id="JAPUBN010000013">
    <property type="protein sequence ID" value="MCZ2721327.1"/>
    <property type="molecule type" value="Genomic_DNA"/>
</dbReference>
<dbReference type="Gene3D" id="3.40.50.720">
    <property type="entry name" value="NAD(P)-binding Rossmann-like Domain"/>
    <property type="match status" value="1"/>
</dbReference>
<comment type="pathway">
    <text evidence="3 9">Carbohydrate metabolism; galactose metabolism.</text>
</comment>
<dbReference type="InterPro" id="IPR016040">
    <property type="entry name" value="NAD(P)-bd_dom"/>
</dbReference>
<comment type="catalytic activity">
    <reaction evidence="1 9">
        <text>UDP-alpha-D-glucose = UDP-alpha-D-galactose</text>
        <dbReference type="Rhea" id="RHEA:22168"/>
        <dbReference type="ChEBI" id="CHEBI:58885"/>
        <dbReference type="ChEBI" id="CHEBI:66914"/>
        <dbReference type="EC" id="5.1.3.2"/>
    </reaction>
</comment>
<dbReference type="RefSeq" id="WP_269124010.1">
    <property type="nucleotide sequence ID" value="NZ_JAPUBN010000013.1"/>
</dbReference>
<keyword evidence="7 9" id="KW-0520">NAD</keyword>
<keyword evidence="9" id="KW-0119">Carbohydrate metabolism</keyword>
<dbReference type="Pfam" id="PF16363">
    <property type="entry name" value="GDP_Man_Dehyd"/>
    <property type="match status" value="1"/>
</dbReference>
<evidence type="ECO:0000256" key="8">
    <source>
        <dbReference type="ARBA" id="ARBA00023235"/>
    </source>
</evidence>
<name>A0ABT4JSK2_9GAMM</name>
<dbReference type="PANTHER" id="PTHR43725">
    <property type="entry name" value="UDP-GLUCOSE 4-EPIMERASE"/>
    <property type="match status" value="1"/>
</dbReference>
<comment type="subunit">
    <text evidence="9">Homodimer.</text>
</comment>
<comment type="similarity">
    <text evidence="4 9">Belongs to the NAD(P)-dependent epimerase/dehydratase family.</text>
</comment>
<evidence type="ECO:0000256" key="6">
    <source>
        <dbReference type="ARBA" id="ARBA00018569"/>
    </source>
</evidence>